<organism evidence="1 2">
    <name type="scientific">Hallella bergensis DSM 17361</name>
    <dbReference type="NCBI Taxonomy" id="585502"/>
    <lineage>
        <taxon>Bacteria</taxon>
        <taxon>Pseudomonadati</taxon>
        <taxon>Bacteroidota</taxon>
        <taxon>Bacteroidia</taxon>
        <taxon>Bacteroidales</taxon>
        <taxon>Prevotellaceae</taxon>
        <taxon>Hallella</taxon>
    </lineage>
</organism>
<name>D1PYX0_9BACT</name>
<dbReference type="Proteomes" id="UP000003160">
    <property type="component" value="Unassembled WGS sequence"/>
</dbReference>
<sequence length="60" mass="7098">MAKRLVINMLQTPSKFANFRLRDNYFQIREAWRGFCQDNLQEIMENTTPLHIGSNQLGKI</sequence>
<dbReference type="AlphaFoldDB" id="D1PYX0"/>
<comment type="caution">
    <text evidence="1">The sequence shown here is derived from an EMBL/GenBank/DDBJ whole genome shotgun (WGS) entry which is preliminary data.</text>
</comment>
<accession>D1PYX0</accession>
<evidence type="ECO:0000313" key="1">
    <source>
        <dbReference type="EMBL" id="EFA43386.1"/>
    </source>
</evidence>
<reference evidence="1 2" key="1">
    <citation type="submission" date="2009-10" db="EMBL/GenBank/DDBJ databases">
        <authorList>
            <person name="Qin X."/>
            <person name="Bachman B."/>
            <person name="Battles P."/>
            <person name="Bell A."/>
            <person name="Bess C."/>
            <person name="Bickham C."/>
            <person name="Chaboub L."/>
            <person name="Chen D."/>
            <person name="Coyle M."/>
            <person name="Deiros D.R."/>
            <person name="Dinh H."/>
            <person name="Forbes L."/>
            <person name="Fowler G."/>
            <person name="Francisco L."/>
            <person name="Fu Q."/>
            <person name="Gubbala S."/>
            <person name="Hale W."/>
            <person name="Han Y."/>
            <person name="Hemphill L."/>
            <person name="Highlander S.K."/>
            <person name="Hirani K."/>
            <person name="Hogues M."/>
            <person name="Jackson L."/>
            <person name="Jakkamsetti A."/>
            <person name="Javaid M."/>
            <person name="Jiang H."/>
            <person name="Korchina V."/>
            <person name="Kovar C."/>
            <person name="Lara F."/>
            <person name="Lee S."/>
            <person name="Mata R."/>
            <person name="Mathew T."/>
            <person name="Moen C."/>
            <person name="Morales K."/>
            <person name="Munidasa M."/>
            <person name="Nazareth L."/>
            <person name="Ngo R."/>
            <person name="Nguyen L."/>
            <person name="Okwuonu G."/>
            <person name="Ongeri F."/>
            <person name="Patil S."/>
            <person name="Petrosino J."/>
            <person name="Pham C."/>
            <person name="Pham P."/>
            <person name="Pu L.-L."/>
            <person name="Puazo M."/>
            <person name="Raj R."/>
            <person name="Reid J."/>
            <person name="Rouhana J."/>
            <person name="Saada N."/>
            <person name="Shang Y."/>
            <person name="Simmons D."/>
            <person name="Thornton R."/>
            <person name="Warren J."/>
            <person name="Weissenberger G."/>
            <person name="Zhang J."/>
            <person name="Zhang L."/>
            <person name="Zhou C."/>
            <person name="Zhu D."/>
            <person name="Muzny D."/>
            <person name="Worley K."/>
            <person name="Gibbs R."/>
        </authorList>
    </citation>
    <scope>NUCLEOTIDE SEQUENCE [LARGE SCALE GENOMIC DNA]</scope>
    <source>
        <strain evidence="1 2">DSM 17361</strain>
    </source>
</reference>
<dbReference type="EMBL" id="ACKS01000081">
    <property type="protein sequence ID" value="EFA43386.1"/>
    <property type="molecule type" value="Genomic_DNA"/>
</dbReference>
<proteinExistence type="predicted"/>
<dbReference type="HOGENOM" id="CLU_2937774_0_0_10"/>
<evidence type="ECO:0000313" key="2">
    <source>
        <dbReference type="Proteomes" id="UP000003160"/>
    </source>
</evidence>
<gene>
    <name evidence="1" type="ORF">HMPREF0645_2155</name>
</gene>
<protein>
    <submittedName>
        <fullName evidence="1">Uncharacterized protein</fullName>
    </submittedName>
</protein>
<keyword evidence="2" id="KW-1185">Reference proteome</keyword>